<proteinExistence type="predicted"/>
<feature type="region of interest" description="Disordered" evidence="1">
    <location>
        <begin position="64"/>
        <end position="166"/>
    </location>
</feature>
<evidence type="ECO:0000313" key="3">
    <source>
        <dbReference type="Proteomes" id="UP000672032"/>
    </source>
</evidence>
<dbReference type="AlphaFoldDB" id="A0A8A3PLQ4"/>
<evidence type="ECO:0000256" key="1">
    <source>
        <dbReference type="SAM" id="MobiDB-lite"/>
    </source>
</evidence>
<dbReference type="EMBL" id="CP063410">
    <property type="protein sequence ID" value="QSZ35933.1"/>
    <property type="molecule type" value="Genomic_DNA"/>
</dbReference>
<feature type="compositionally biased region" description="Polar residues" evidence="1">
    <location>
        <begin position="114"/>
        <end position="124"/>
    </location>
</feature>
<dbReference type="Proteomes" id="UP000672032">
    <property type="component" value="Chromosome 6"/>
</dbReference>
<reference evidence="2" key="1">
    <citation type="submission" date="2020-10" db="EMBL/GenBank/DDBJ databases">
        <title>Genome Sequence of Monilinia vaccinii-corymbosi Sheds Light on Mummy Berry Disease Infection of Blueberry and Mating Type.</title>
        <authorList>
            <person name="Yow A.G."/>
            <person name="Zhang Y."/>
            <person name="Bansal K."/>
            <person name="Eacker S.M."/>
            <person name="Sullivan S."/>
            <person name="Liachko I."/>
            <person name="Cubeta M.A."/>
            <person name="Rollins J.A."/>
            <person name="Ashrafi H."/>
        </authorList>
    </citation>
    <scope>NUCLEOTIDE SEQUENCE</scope>
    <source>
        <strain evidence="2">RL-1</strain>
    </source>
</reference>
<name>A0A8A3PLQ4_9HELO</name>
<accession>A0A8A3PLQ4</accession>
<feature type="compositionally biased region" description="Pro residues" evidence="1">
    <location>
        <begin position="86"/>
        <end position="95"/>
    </location>
</feature>
<keyword evidence="3" id="KW-1185">Reference proteome</keyword>
<organism evidence="2 3">
    <name type="scientific">Monilinia vaccinii-corymbosi</name>
    <dbReference type="NCBI Taxonomy" id="61207"/>
    <lineage>
        <taxon>Eukaryota</taxon>
        <taxon>Fungi</taxon>
        <taxon>Dikarya</taxon>
        <taxon>Ascomycota</taxon>
        <taxon>Pezizomycotina</taxon>
        <taxon>Leotiomycetes</taxon>
        <taxon>Helotiales</taxon>
        <taxon>Sclerotiniaceae</taxon>
        <taxon>Monilinia</taxon>
    </lineage>
</organism>
<protein>
    <submittedName>
        <fullName evidence="2">Uncharacterized protein</fullName>
    </submittedName>
</protein>
<sequence>MPDGFTWRPTGDALLDACVHCSDFFLDAPFGQGIARRAHVLAEGAPSTKPETIHDALTINDPVRLGPENILGNPIPRKTRGKRTHSPPPLLPPRPIVVRFRGPGVDDSQPPSPVQGTGVTSIENQFGKLGCGQPAKEGARPTGTYHPYRPGAQSHRPYRPPDPEGG</sequence>
<dbReference type="OrthoDB" id="3497519at2759"/>
<gene>
    <name evidence="2" type="ORF">DSL72_007055</name>
</gene>
<evidence type="ECO:0000313" key="2">
    <source>
        <dbReference type="EMBL" id="QSZ35933.1"/>
    </source>
</evidence>